<reference evidence="2 3" key="2">
    <citation type="submission" date="2018-11" db="EMBL/GenBank/DDBJ databases">
        <authorList>
            <consortium name="Pathogen Informatics"/>
        </authorList>
    </citation>
    <scope>NUCLEOTIDE SEQUENCE [LARGE SCALE GENOMIC DNA]</scope>
</reference>
<organism evidence="4">
    <name type="scientific">Gongylonema pulchrum</name>
    <dbReference type="NCBI Taxonomy" id="637853"/>
    <lineage>
        <taxon>Eukaryota</taxon>
        <taxon>Metazoa</taxon>
        <taxon>Ecdysozoa</taxon>
        <taxon>Nematoda</taxon>
        <taxon>Chromadorea</taxon>
        <taxon>Rhabditida</taxon>
        <taxon>Spirurina</taxon>
        <taxon>Spiruromorpha</taxon>
        <taxon>Spiruroidea</taxon>
        <taxon>Gongylonematidae</taxon>
        <taxon>Gongylonema</taxon>
    </lineage>
</organism>
<name>A0A183DHS8_9BILA</name>
<proteinExistence type="predicted"/>
<accession>A0A183DHS8</accession>
<evidence type="ECO:0000313" key="2">
    <source>
        <dbReference type="EMBL" id="VDK61561.1"/>
    </source>
</evidence>
<keyword evidence="1" id="KW-0812">Transmembrane</keyword>
<dbReference type="AlphaFoldDB" id="A0A183DHS8"/>
<reference evidence="4" key="1">
    <citation type="submission" date="2016-06" db="UniProtKB">
        <authorList>
            <consortium name="WormBaseParasite"/>
        </authorList>
    </citation>
    <scope>IDENTIFICATION</scope>
</reference>
<keyword evidence="3" id="KW-1185">Reference proteome</keyword>
<dbReference type="OrthoDB" id="5857186at2759"/>
<protein>
    <submittedName>
        <fullName evidence="4">G_PROTEIN_RECEP_F1_2 domain-containing protein</fullName>
    </submittedName>
</protein>
<evidence type="ECO:0000256" key="1">
    <source>
        <dbReference type="SAM" id="Phobius"/>
    </source>
</evidence>
<dbReference type="WBParaSite" id="GPUH_0000827801-mRNA-1">
    <property type="protein sequence ID" value="GPUH_0000827801-mRNA-1"/>
    <property type="gene ID" value="GPUH_0000827801"/>
</dbReference>
<feature type="transmembrane region" description="Helical" evidence="1">
    <location>
        <begin position="57"/>
        <end position="79"/>
    </location>
</feature>
<evidence type="ECO:0000313" key="3">
    <source>
        <dbReference type="Proteomes" id="UP000271098"/>
    </source>
</evidence>
<dbReference type="Proteomes" id="UP000271098">
    <property type="component" value="Unassembled WGS sequence"/>
</dbReference>
<gene>
    <name evidence="2" type="ORF">GPUH_LOCUS8266</name>
</gene>
<evidence type="ECO:0000313" key="4">
    <source>
        <dbReference type="WBParaSite" id="GPUH_0000827801-mRNA-1"/>
    </source>
</evidence>
<feature type="transmembrane region" description="Helical" evidence="1">
    <location>
        <begin position="21"/>
        <end position="45"/>
    </location>
</feature>
<sequence>MVPFLQVSAAVVSFGRRQLKLTTTMCVSCVLTVVLYVIPMCTRLISSGHLSEFMAFFTAYTGISCNLNPLATIITMFIMQEDIREAAFTLLPRCLQPALSRCAPRIKPKSSISAVTVGGKLRRHDNFLL</sequence>
<keyword evidence="1" id="KW-1133">Transmembrane helix</keyword>
<keyword evidence="1" id="KW-0472">Membrane</keyword>
<dbReference type="EMBL" id="UYRT01023632">
    <property type="protein sequence ID" value="VDK61561.1"/>
    <property type="molecule type" value="Genomic_DNA"/>
</dbReference>